<organism evidence="1">
    <name type="scientific">marine sediment metagenome</name>
    <dbReference type="NCBI Taxonomy" id="412755"/>
    <lineage>
        <taxon>unclassified sequences</taxon>
        <taxon>metagenomes</taxon>
        <taxon>ecological metagenomes</taxon>
    </lineage>
</organism>
<reference evidence="1" key="1">
    <citation type="journal article" date="2014" name="Front. Microbiol.">
        <title>High frequency of phylogenetically diverse reductive dehalogenase-homologous genes in deep subseafloor sedimentary metagenomes.</title>
        <authorList>
            <person name="Kawai M."/>
            <person name="Futagami T."/>
            <person name="Toyoda A."/>
            <person name="Takaki Y."/>
            <person name="Nishi S."/>
            <person name="Hori S."/>
            <person name="Arai W."/>
            <person name="Tsubouchi T."/>
            <person name="Morono Y."/>
            <person name="Uchiyama I."/>
            <person name="Ito T."/>
            <person name="Fujiyama A."/>
            <person name="Inagaki F."/>
            <person name="Takami H."/>
        </authorList>
    </citation>
    <scope>NUCLEOTIDE SEQUENCE</scope>
    <source>
        <strain evidence="1">Expedition CK06-06</strain>
    </source>
</reference>
<comment type="caution">
    <text evidence="1">The sequence shown here is derived from an EMBL/GenBank/DDBJ whole genome shotgun (WGS) entry which is preliminary data.</text>
</comment>
<evidence type="ECO:0000313" key="1">
    <source>
        <dbReference type="EMBL" id="GAG79583.1"/>
    </source>
</evidence>
<sequence>MVPTSPPQTRDHTPKLITAQLMATPMLISAEAM</sequence>
<name>X1B5Z2_9ZZZZ</name>
<accession>X1B5Z2</accession>
<protein>
    <submittedName>
        <fullName evidence="1">Uncharacterized protein</fullName>
    </submittedName>
</protein>
<proteinExistence type="predicted"/>
<feature type="non-terminal residue" evidence="1">
    <location>
        <position position="33"/>
    </location>
</feature>
<dbReference type="EMBL" id="BART01009680">
    <property type="protein sequence ID" value="GAG79583.1"/>
    <property type="molecule type" value="Genomic_DNA"/>
</dbReference>
<dbReference type="AlphaFoldDB" id="X1B5Z2"/>
<gene>
    <name evidence="1" type="ORF">S01H4_21382</name>
</gene>